<evidence type="ECO:0000256" key="6">
    <source>
        <dbReference type="ARBA" id="ARBA00022771"/>
    </source>
</evidence>
<evidence type="ECO:0000313" key="14">
    <source>
        <dbReference type="Proteomes" id="UP000694546"/>
    </source>
</evidence>
<dbReference type="GO" id="GO:0008017">
    <property type="term" value="F:microtubule binding"/>
    <property type="evidence" value="ECO:0007669"/>
    <property type="project" value="TreeGrafter"/>
</dbReference>
<dbReference type="PROSITE" id="PS50010">
    <property type="entry name" value="DH_2"/>
    <property type="match status" value="1"/>
</dbReference>
<keyword evidence="7" id="KW-0862">Zinc</keyword>
<dbReference type="GO" id="GO:0007015">
    <property type="term" value="P:actin filament organization"/>
    <property type="evidence" value="ECO:0007669"/>
    <property type="project" value="TreeGrafter"/>
</dbReference>
<dbReference type="GO" id="GO:0035023">
    <property type="term" value="P:regulation of Rho protein signal transduction"/>
    <property type="evidence" value="ECO:0007669"/>
    <property type="project" value="TreeGrafter"/>
</dbReference>
<dbReference type="InterPro" id="IPR035899">
    <property type="entry name" value="DBL_dom_sf"/>
</dbReference>
<dbReference type="GO" id="GO:0045666">
    <property type="term" value="P:positive regulation of neuron differentiation"/>
    <property type="evidence" value="ECO:0007669"/>
    <property type="project" value="TreeGrafter"/>
</dbReference>
<dbReference type="GO" id="GO:0005085">
    <property type="term" value="F:guanyl-nucleotide exchange factor activity"/>
    <property type="evidence" value="ECO:0007669"/>
    <property type="project" value="UniProtKB-KW"/>
</dbReference>
<feature type="domain" description="DH" evidence="11">
    <location>
        <begin position="241"/>
        <end position="438"/>
    </location>
</feature>
<dbReference type="GO" id="GO:0008270">
    <property type="term" value="F:zinc ion binding"/>
    <property type="evidence" value="ECO:0007669"/>
    <property type="project" value="UniProtKB-KW"/>
</dbReference>
<evidence type="ECO:0000256" key="1">
    <source>
        <dbReference type="ARBA" id="ARBA00004496"/>
    </source>
</evidence>
<dbReference type="InterPro" id="IPR000219">
    <property type="entry name" value="DH_dom"/>
</dbReference>
<keyword evidence="14" id="KW-1185">Reference proteome</keyword>
<keyword evidence="4" id="KW-0344">Guanine-nucleotide releasing factor</keyword>
<evidence type="ECO:0000256" key="3">
    <source>
        <dbReference type="ARBA" id="ARBA00022553"/>
    </source>
</evidence>
<feature type="compositionally biased region" description="Basic and acidic residues" evidence="9">
    <location>
        <begin position="9"/>
        <end position="39"/>
    </location>
</feature>
<dbReference type="InterPro" id="IPR046349">
    <property type="entry name" value="C1-like_sf"/>
</dbReference>
<dbReference type="GeneTree" id="ENSGT00940000158341"/>
<evidence type="ECO:0000256" key="5">
    <source>
        <dbReference type="ARBA" id="ARBA00022723"/>
    </source>
</evidence>
<dbReference type="OMA" id="GDRRTWM"/>
<dbReference type="Pfam" id="PF00621">
    <property type="entry name" value="RhoGEF"/>
    <property type="match status" value="1"/>
</dbReference>
<dbReference type="PROSITE" id="PS00479">
    <property type="entry name" value="ZF_DAG_PE_1"/>
    <property type="match status" value="1"/>
</dbReference>
<keyword evidence="2" id="KW-0963">Cytoplasm</keyword>
<dbReference type="SUPFAM" id="SSF48065">
    <property type="entry name" value="DBL homology domain (DH-domain)"/>
    <property type="match status" value="1"/>
</dbReference>
<keyword evidence="6" id="KW-0863">Zinc-finger</keyword>
<dbReference type="InterPro" id="IPR041020">
    <property type="entry name" value="PH_16"/>
</dbReference>
<dbReference type="OrthoDB" id="28045at2759"/>
<name>A0A8C5BLK4_GADMO</name>
<feature type="compositionally biased region" description="Basic residues" evidence="9">
    <location>
        <begin position="833"/>
        <end position="844"/>
    </location>
</feature>
<evidence type="ECO:0000256" key="8">
    <source>
        <dbReference type="ARBA" id="ARBA00023054"/>
    </source>
</evidence>
<dbReference type="SUPFAM" id="SSF57889">
    <property type="entry name" value="Cysteine-rich domain"/>
    <property type="match status" value="1"/>
</dbReference>
<evidence type="ECO:0000313" key="13">
    <source>
        <dbReference type="Ensembl" id="ENSGMOP00000045936.1"/>
    </source>
</evidence>
<dbReference type="GO" id="GO:0000902">
    <property type="term" value="P:cell morphogenesis"/>
    <property type="evidence" value="ECO:0007669"/>
    <property type="project" value="TreeGrafter"/>
</dbReference>
<dbReference type="CDD" id="cd00160">
    <property type="entry name" value="RhoGEF"/>
    <property type="match status" value="1"/>
</dbReference>
<reference evidence="13" key="2">
    <citation type="submission" date="2025-09" db="UniProtKB">
        <authorList>
            <consortium name="Ensembl"/>
        </authorList>
    </citation>
    <scope>IDENTIFICATION</scope>
</reference>
<dbReference type="PANTHER" id="PTHR13944:SF20">
    <property type="entry name" value="RHO GUANINE NUCLEOTIDE EXCHANGE FACTOR 2"/>
    <property type="match status" value="1"/>
</dbReference>
<dbReference type="Gene3D" id="1.20.900.10">
    <property type="entry name" value="Dbl homology (DH) domain"/>
    <property type="match status" value="1"/>
</dbReference>
<evidence type="ECO:0008006" key="15">
    <source>
        <dbReference type="Google" id="ProtNLM"/>
    </source>
</evidence>
<dbReference type="PANTHER" id="PTHR13944">
    <property type="entry name" value="AGAP007712-PA"/>
    <property type="match status" value="1"/>
</dbReference>
<evidence type="ECO:0000256" key="9">
    <source>
        <dbReference type="SAM" id="MobiDB-lite"/>
    </source>
</evidence>
<dbReference type="InterPro" id="IPR051632">
    <property type="entry name" value="Rho_GEF"/>
</dbReference>
<dbReference type="Ensembl" id="ENSGMOT00000039507.1">
    <property type="protein sequence ID" value="ENSGMOP00000045936.1"/>
    <property type="gene ID" value="ENSGMOG00000022292.1"/>
</dbReference>
<keyword evidence="5" id="KW-0479">Metal-binding</keyword>
<dbReference type="Pfam" id="PF17838">
    <property type="entry name" value="PH_16"/>
    <property type="match status" value="1"/>
</dbReference>
<evidence type="ECO:0000259" key="11">
    <source>
        <dbReference type="PROSITE" id="PS50010"/>
    </source>
</evidence>
<reference evidence="13" key="1">
    <citation type="submission" date="2025-08" db="UniProtKB">
        <authorList>
            <consortium name="Ensembl"/>
        </authorList>
    </citation>
    <scope>IDENTIFICATION</scope>
</reference>
<evidence type="ECO:0000256" key="2">
    <source>
        <dbReference type="ARBA" id="ARBA00022490"/>
    </source>
</evidence>
<dbReference type="Proteomes" id="UP000694546">
    <property type="component" value="Chromosome 11"/>
</dbReference>
<dbReference type="InterPro" id="IPR001849">
    <property type="entry name" value="PH_domain"/>
</dbReference>
<proteinExistence type="predicted"/>
<feature type="domain" description="PH" evidence="10">
    <location>
        <begin position="478"/>
        <end position="578"/>
    </location>
</feature>
<dbReference type="GO" id="GO:0005737">
    <property type="term" value="C:cytoplasm"/>
    <property type="evidence" value="ECO:0007669"/>
    <property type="project" value="UniProtKB-SubCell"/>
</dbReference>
<protein>
    <recommendedName>
        <fullName evidence="15">Rho/rac guanine nucleotide exchange factor (GEF) 2</fullName>
    </recommendedName>
</protein>
<dbReference type="SUPFAM" id="SSF50729">
    <property type="entry name" value="PH domain-like"/>
    <property type="match status" value="1"/>
</dbReference>
<dbReference type="GO" id="GO:0032587">
    <property type="term" value="C:ruffle membrane"/>
    <property type="evidence" value="ECO:0007669"/>
    <property type="project" value="TreeGrafter"/>
</dbReference>
<dbReference type="SMART" id="SM00109">
    <property type="entry name" value="C1"/>
    <property type="match status" value="1"/>
</dbReference>
<comment type="subcellular location">
    <subcellularLocation>
        <location evidence="1">Cytoplasm</location>
    </subcellularLocation>
</comment>
<dbReference type="SMART" id="SM00233">
    <property type="entry name" value="PH"/>
    <property type="match status" value="1"/>
</dbReference>
<dbReference type="Gene3D" id="2.30.29.30">
    <property type="entry name" value="Pleckstrin-homology domain (PH domain)/Phosphotyrosine-binding domain (PTB)"/>
    <property type="match status" value="1"/>
</dbReference>
<organism evidence="13 14">
    <name type="scientific">Gadus morhua</name>
    <name type="common">Atlantic cod</name>
    <dbReference type="NCBI Taxonomy" id="8049"/>
    <lineage>
        <taxon>Eukaryota</taxon>
        <taxon>Metazoa</taxon>
        <taxon>Chordata</taxon>
        <taxon>Craniata</taxon>
        <taxon>Vertebrata</taxon>
        <taxon>Euteleostomi</taxon>
        <taxon>Actinopterygii</taxon>
        <taxon>Neopterygii</taxon>
        <taxon>Teleostei</taxon>
        <taxon>Neoteleostei</taxon>
        <taxon>Acanthomorphata</taxon>
        <taxon>Zeiogadaria</taxon>
        <taxon>Gadariae</taxon>
        <taxon>Gadiformes</taxon>
        <taxon>Gadoidei</taxon>
        <taxon>Gadidae</taxon>
        <taxon>Gadus</taxon>
    </lineage>
</organism>
<dbReference type="Gene3D" id="3.30.60.20">
    <property type="match status" value="1"/>
</dbReference>
<evidence type="ECO:0000256" key="7">
    <source>
        <dbReference type="ARBA" id="ARBA00022833"/>
    </source>
</evidence>
<keyword evidence="3" id="KW-0597">Phosphoprotein</keyword>
<dbReference type="Pfam" id="PF00130">
    <property type="entry name" value="C1_1"/>
    <property type="match status" value="1"/>
</dbReference>
<dbReference type="InterPro" id="IPR011993">
    <property type="entry name" value="PH-like_dom_sf"/>
</dbReference>
<feature type="region of interest" description="Disordered" evidence="9">
    <location>
        <begin position="827"/>
        <end position="921"/>
    </location>
</feature>
<dbReference type="GO" id="GO:0005856">
    <property type="term" value="C:cytoskeleton"/>
    <property type="evidence" value="ECO:0007669"/>
    <property type="project" value="TreeGrafter"/>
</dbReference>
<evidence type="ECO:0000256" key="4">
    <source>
        <dbReference type="ARBA" id="ARBA00022658"/>
    </source>
</evidence>
<feature type="region of interest" description="Disordered" evidence="9">
    <location>
        <begin position="1"/>
        <end position="39"/>
    </location>
</feature>
<gene>
    <name evidence="13" type="primary">arhgef2b</name>
</gene>
<keyword evidence="8" id="KW-0175">Coiled coil</keyword>
<feature type="domain" description="Phorbol-ester/DAG-type" evidence="12">
    <location>
        <begin position="46"/>
        <end position="93"/>
    </location>
</feature>
<dbReference type="PROSITE" id="PS50081">
    <property type="entry name" value="ZF_DAG_PE_2"/>
    <property type="match status" value="1"/>
</dbReference>
<accession>A0A8C5BLK4</accession>
<sequence>MSRVIEPLLKTRQERMKEINSRNKEKERMKEREKEAREREARYSNGHLFTSLTVSATTLCSACNRSITAKEALSCPTCNVTIHNRCRDTLATCVKMKQKLQKLALVRNSSALQNVTLRNKTPLMKERPSSAIYPSDSLRASLLGSRRVRSGLSLAKSVSTNNIAGCEDSPVGLRRILSQSSDSLNFRNRAMSLESLTDEGEMYYSSLLEELQEEGRCVSTDSWSVAVDHSFLQSQRKDVIKRQDVIYELIQTEFHHVRTLRIMEGVYRRGMLEEVLLEPGVVHAVFPCLEQLLGLHQAFLALMMTRRAQSLAPGSPTNFNIQQLGDLLLNQFSGQSAEDIRKVYSEFCSRHPKAVKLYKELLARDKRFQHFVRKVTRGPLLRRHGIQECILLVTQRITKYPVLIQRILDNTKGNEEEVQSLSTALGLLKDLIKSVDQEVLELERTQRLQEIQARLDPRAQTEVSGGGVFRGGELLRRRLVHDGNLLWKIQGSRMKDVQVLLMSDILVFLQDKDQKFTFPSLDKPSVVSLNKLIVRDIANQERGMFVISDSTPPEMYELYAASKEDRKHWMTLIQQTVLRCPSREEFALIETEDKALLRRLRADIQQKDREVLELLQERVTLFSDLAELTKSGEKSPNSSNTRNLFRLDTPHAPHAEKRLTDAISEVDRLTELLVGSQSLTCSIANGNQDHPCSPNREPALNGSYEFSSHMSEDTNGNRFQDGGMNEEVCQRLVSLSTTLHALQAAVICQDSVLELCVPGGPTGGLSAGTAVPRLSRSVSKDTGLDAGEAAMMRRQLALLQEEVARLKPLEGQLGESEKARALAEKQLKEMAPKGHRRNRGKGHGNKGEKASRRKSCSDIDIPTVAPLASQEAVDQLDGPIQEVSEEDEEPDVVRISPRSDSPRDLQDIPEESECGHETMST</sequence>
<evidence type="ECO:0000259" key="12">
    <source>
        <dbReference type="PROSITE" id="PS50081"/>
    </source>
</evidence>
<dbReference type="AlphaFoldDB" id="A0A8C5BLK4"/>
<dbReference type="SMART" id="SM00325">
    <property type="entry name" value="RhoGEF"/>
    <property type="match status" value="1"/>
</dbReference>
<dbReference type="PROSITE" id="PS50003">
    <property type="entry name" value="PH_DOMAIN"/>
    <property type="match status" value="1"/>
</dbReference>
<evidence type="ECO:0000259" key="10">
    <source>
        <dbReference type="PROSITE" id="PS50003"/>
    </source>
</evidence>
<dbReference type="InterPro" id="IPR002219">
    <property type="entry name" value="PKC_DAG/PE"/>
</dbReference>